<organism evidence="3 4">
    <name type="scientific">Euzebyella marina</name>
    <dbReference type="NCBI Taxonomy" id="1761453"/>
    <lineage>
        <taxon>Bacteria</taxon>
        <taxon>Pseudomonadati</taxon>
        <taxon>Bacteroidota</taxon>
        <taxon>Flavobacteriia</taxon>
        <taxon>Flavobacteriales</taxon>
        <taxon>Flavobacteriaceae</taxon>
        <taxon>Euzebyella</taxon>
    </lineage>
</organism>
<feature type="signal peptide" evidence="2">
    <location>
        <begin position="1"/>
        <end position="26"/>
    </location>
</feature>
<feature type="compositionally biased region" description="Polar residues" evidence="1">
    <location>
        <begin position="32"/>
        <end position="48"/>
    </location>
</feature>
<dbReference type="OrthoDB" id="1442645at2"/>
<evidence type="ECO:0000256" key="2">
    <source>
        <dbReference type="SAM" id="SignalP"/>
    </source>
</evidence>
<accession>A0A3G2L6A0</accession>
<dbReference type="EMBL" id="CP032050">
    <property type="protein sequence ID" value="AYN67681.1"/>
    <property type="molecule type" value="Genomic_DNA"/>
</dbReference>
<keyword evidence="4" id="KW-1185">Reference proteome</keyword>
<feature type="region of interest" description="Disordered" evidence="1">
    <location>
        <begin position="121"/>
        <end position="140"/>
    </location>
</feature>
<evidence type="ECO:0000313" key="4">
    <source>
        <dbReference type="Proteomes" id="UP000276309"/>
    </source>
</evidence>
<feature type="compositionally biased region" description="Low complexity" evidence="1">
    <location>
        <begin position="57"/>
        <end position="92"/>
    </location>
</feature>
<dbReference type="AlphaFoldDB" id="A0A3G2L6A0"/>
<protein>
    <recommendedName>
        <fullName evidence="5">Lipoprotein</fullName>
    </recommendedName>
</protein>
<feature type="region of interest" description="Disordered" evidence="1">
    <location>
        <begin position="32"/>
        <end position="94"/>
    </location>
</feature>
<feature type="chain" id="PRO_5017985154" description="Lipoprotein" evidence="2">
    <location>
        <begin position="27"/>
        <end position="163"/>
    </location>
</feature>
<evidence type="ECO:0008006" key="5">
    <source>
        <dbReference type="Google" id="ProtNLM"/>
    </source>
</evidence>
<sequence>MKKYTILTAMGALVIMSACGSSKINAETTLNPENTAQVESSETAMNSNDETDDEMSSNENAEISANSIQGANGSTGGNANINTGANTTTTMGSLDSSNMYEAINMTDDQITTFEAAMDDFEEKQRSSANGEMLGTVDDERDRQLESILSADQFSAYEKWRGNQ</sequence>
<dbReference type="RefSeq" id="WP_121848697.1">
    <property type="nucleotide sequence ID" value="NZ_CP032050.1"/>
</dbReference>
<dbReference type="KEGG" id="emar:D1013_10020"/>
<keyword evidence="2" id="KW-0732">Signal</keyword>
<proteinExistence type="predicted"/>
<dbReference type="PROSITE" id="PS51257">
    <property type="entry name" value="PROKAR_LIPOPROTEIN"/>
    <property type="match status" value="1"/>
</dbReference>
<evidence type="ECO:0000256" key="1">
    <source>
        <dbReference type="SAM" id="MobiDB-lite"/>
    </source>
</evidence>
<name>A0A3G2L6A0_9FLAO</name>
<dbReference type="Proteomes" id="UP000276309">
    <property type="component" value="Chromosome"/>
</dbReference>
<reference evidence="3 4" key="1">
    <citation type="submission" date="2018-08" db="EMBL/GenBank/DDBJ databases">
        <title>The reduced genetic potential of extracellular carbohydrate catabolism in Euzebyella marina RN62, a Flavobacteriia bacterium isolated from the hadal water.</title>
        <authorList>
            <person name="Xue C."/>
        </authorList>
    </citation>
    <scope>NUCLEOTIDE SEQUENCE [LARGE SCALE GENOMIC DNA]</scope>
    <source>
        <strain evidence="3 4">RN62</strain>
    </source>
</reference>
<gene>
    <name evidence="3" type="ORF">D1013_10020</name>
</gene>
<evidence type="ECO:0000313" key="3">
    <source>
        <dbReference type="EMBL" id="AYN67681.1"/>
    </source>
</evidence>